<protein>
    <submittedName>
        <fullName evidence="3">Pentatricopeptide repeat-containing protein-like protein</fullName>
    </submittedName>
</protein>
<evidence type="ECO:0000256" key="1">
    <source>
        <dbReference type="ARBA" id="ARBA00022737"/>
    </source>
</evidence>
<dbReference type="Proteomes" id="UP001567538">
    <property type="component" value="Unassembled WGS sequence"/>
</dbReference>
<dbReference type="NCBIfam" id="TIGR00756">
    <property type="entry name" value="PPR"/>
    <property type="match status" value="3"/>
</dbReference>
<reference evidence="3 4" key="1">
    <citation type="submission" date="2024-06" db="EMBL/GenBank/DDBJ databases">
        <title>A chromosome level genome sequence of Diviner's sage (Salvia divinorum).</title>
        <authorList>
            <person name="Ford S.A."/>
            <person name="Ro D.-K."/>
            <person name="Ness R.W."/>
            <person name="Phillips M.A."/>
        </authorList>
    </citation>
    <scope>NUCLEOTIDE SEQUENCE [LARGE SCALE GENOMIC DNA]</scope>
    <source>
        <strain evidence="3">SAF-2024a</strain>
        <tissue evidence="3">Leaf</tissue>
    </source>
</reference>
<feature type="repeat" description="PPR" evidence="2">
    <location>
        <begin position="79"/>
        <end position="113"/>
    </location>
</feature>
<dbReference type="AlphaFoldDB" id="A0ABD1FKC5"/>
<comment type="caution">
    <text evidence="3">The sequence shown here is derived from an EMBL/GenBank/DDBJ whole genome shotgun (WGS) entry which is preliminary data.</text>
</comment>
<dbReference type="PANTHER" id="PTHR47926:SF361">
    <property type="entry name" value="PENTACOTRIPEPTIDE-REPEAT REGION OF PRORP DOMAIN-CONTAINING PROTEIN"/>
    <property type="match status" value="1"/>
</dbReference>
<dbReference type="Gene3D" id="1.25.40.10">
    <property type="entry name" value="Tetratricopeptide repeat domain"/>
    <property type="match status" value="3"/>
</dbReference>
<feature type="repeat" description="PPR" evidence="2">
    <location>
        <begin position="358"/>
        <end position="392"/>
    </location>
</feature>
<gene>
    <name evidence="3" type="ORF">AAHA92_32303</name>
</gene>
<name>A0ABD1FKC5_SALDI</name>
<evidence type="ECO:0000313" key="3">
    <source>
        <dbReference type="EMBL" id="KAL1532274.1"/>
    </source>
</evidence>
<sequence length="418" mass="46787">MEITTARAPALLHMNIQLKNLNNFAANPKPQIQLPLHRPKYKLPLKPVRIKPAKKSKQKPVTTTSDILRLMDGLKLAIPIDIYTSLIKECTESGDPFKAIELHEHIRTSGIRPSLYVINRILLMHVSSGCLEHARKVFDEMSVRDFNSWAILVAGCVQNGDHGEATKLFVKMLSDKELENAGADQMGFSVPGILMCVLRACVCTVDFELGRQVHGWLWKVGFSRNDALSSFLISFYGKLKHYEGAERVFQQVECRDTAVWTSRIVNCCNDDNFVGVANVFKEMGEEGVKKNEYTFSIVLKACRRMGAIRYGRQVHANAMKLGLASDSFVQCALVDLYGKCGALSDATRVFEFGRSKRNSACYNAMLANYMQHGLCVKAVRTLHEMRTAGFKPREAMLDRVELACCGSGDRGSDELTEH</sequence>
<organism evidence="3 4">
    <name type="scientific">Salvia divinorum</name>
    <name type="common">Maria pastora</name>
    <name type="synonym">Diviner's sage</name>
    <dbReference type="NCBI Taxonomy" id="28513"/>
    <lineage>
        <taxon>Eukaryota</taxon>
        <taxon>Viridiplantae</taxon>
        <taxon>Streptophyta</taxon>
        <taxon>Embryophyta</taxon>
        <taxon>Tracheophyta</taxon>
        <taxon>Spermatophyta</taxon>
        <taxon>Magnoliopsida</taxon>
        <taxon>eudicotyledons</taxon>
        <taxon>Gunneridae</taxon>
        <taxon>Pentapetalae</taxon>
        <taxon>asterids</taxon>
        <taxon>lamiids</taxon>
        <taxon>Lamiales</taxon>
        <taxon>Lamiaceae</taxon>
        <taxon>Nepetoideae</taxon>
        <taxon>Mentheae</taxon>
        <taxon>Salviinae</taxon>
        <taxon>Salvia</taxon>
        <taxon>Salvia subgen. Calosphace</taxon>
    </lineage>
</organism>
<evidence type="ECO:0000256" key="2">
    <source>
        <dbReference type="PROSITE-ProRule" id="PRU00708"/>
    </source>
</evidence>
<dbReference type="InterPro" id="IPR011990">
    <property type="entry name" value="TPR-like_helical_dom_sf"/>
</dbReference>
<dbReference type="EMBL" id="JBEAFC010000014">
    <property type="protein sequence ID" value="KAL1532274.1"/>
    <property type="molecule type" value="Genomic_DNA"/>
</dbReference>
<proteinExistence type="predicted"/>
<keyword evidence="1" id="KW-0677">Repeat</keyword>
<dbReference type="Pfam" id="PF01535">
    <property type="entry name" value="PPR"/>
    <property type="match status" value="5"/>
</dbReference>
<dbReference type="PROSITE" id="PS51375">
    <property type="entry name" value="PPR"/>
    <property type="match status" value="2"/>
</dbReference>
<dbReference type="PANTHER" id="PTHR47926">
    <property type="entry name" value="PENTATRICOPEPTIDE REPEAT-CONTAINING PROTEIN"/>
    <property type="match status" value="1"/>
</dbReference>
<evidence type="ECO:0000313" key="4">
    <source>
        <dbReference type="Proteomes" id="UP001567538"/>
    </source>
</evidence>
<dbReference type="InterPro" id="IPR002885">
    <property type="entry name" value="PPR_rpt"/>
</dbReference>
<accession>A0ABD1FKC5</accession>
<keyword evidence="4" id="KW-1185">Reference proteome</keyword>
<dbReference type="InterPro" id="IPR046960">
    <property type="entry name" value="PPR_At4g14850-like_plant"/>
</dbReference>